<evidence type="ECO:0008006" key="3">
    <source>
        <dbReference type="Google" id="ProtNLM"/>
    </source>
</evidence>
<name>A0ABQ5I7J6_9ASTR</name>
<comment type="caution">
    <text evidence="1">The sequence shown here is derived from an EMBL/GenBank/DDBJ whole genome shotgun (WGS) entry which is preliminary data.</text>
</comment>
<sequence>MKMEILLEETSNKLMVEHVEFDESDTYVLERLNTSAGNPVQKILLKLNLPDHRILKDGGEEFSPKNALWKTSSLLPALRQLRISRLCSLEMVCLCVLDQGGLTAIYLNGALHWLQMVPYIGLKHYKLNIEDHDHLILTSIQIHHGLHWVRDYYDFREFTIYEMRKGCFVWSVREKEEDSCLVINLSGKVVEYNIISKSLYKINDIGSNQLDDNRDDDELITPFEADHNFYEFILSFASV</sequence>
<dbReference type="EMBL" id="BQNB010020448">
    <property type="protein sequence ID" value="GJT96058.1"/>
    <property type="molecule type" value="Genomic_DNA"/>
</dbReference>
<reference evidence="1" key="1">
    <citation type="journal article" date="2022" name="Int. J. Mol. Sci.">
        <title>Draft Genome of Tanacetum Coccineum: Genomic Comparison of Closely Related Tanacetum-Family Plants.</title>
        <authorList>
            <person name="Yamashiro T."/>
            <person name="Shiraishi A."/>
            <person name="Nakayama K."/>
            <person name="Satake H."/>
        </authorList>
    </citation>
    <scope>NUCLEOTIDE SEQUENCE</scope>
</reference>
<evidence type="ECO:0000313" key="1">
    <source>
        <dbReference type="EMBL" id="GJT96058.1"/>
    </source>
</evidence>
<accession>A0ABQ5I7J6</accession>
<organism evidence="1 2">
    <name type="scientific">Tanacetum coccineum</name>
    <dbReference type="NCBI Taxonomy" id="301880"/>
    <lineage>
        <taxon>Eukaryota</taxon>
        <taxon>Viridiplantae</taxon>
        <taxon>Streptophyta</taxon>
        <taxon>Embryophyta</taxon>
        <taxon>Tracheophyta</taxon>
        <taxon>Spermatophyta</taxon>
        <taxon>Magnoliopsida</taxon>
        <taxon>eudicotyledons</taxon>
        <taxon>Gunneridae</taxon>
        <taxon>Pentapetalae</taxon>
        <taxon>asterids</taxon>
        <taxon>campanulids</taxon>
        <taxon>Asterales</taxon>
        <taxon>Asteraceae</taxon>
        <taxon>Asteroideae</taxon>
        <taxon>Anthemideae</taxon>
        <taxon>Anthemidinae</taxon>
        <taxon>Tanacetum</taxon>
    </lineage>
</organism>
<protein>
    <recommendedName>
        <fullName evidence="3">F-box protein</fullName>
    </recommendedName>
</protein>
<evidence type="ECO:0000313" key="2">
    <source>
        <dbReference type="Proteomes" id="UP001151760"/>
    </source>
</evidence>
<dbReference type="Proteomes" id="UP001151760">
    <property type="component" value="Unassembled WGS sequence"/>
</dbReference>
<proteinExistence type="predicted"/>
<reference evidence="1" key="2">
    <citation type="submission" date="2022-01" db="EMBL/GenBank/DDBJ databases">
        <authorList>
            <person name="Yamashiro T."/>
            <person name="Shiraishi A."/>
            <person name="Satake H."/>
            <person name="Nakayama K."/>
        </authorList>
    </citation>
    <scope>NUCLEOTIDE SEQUENCE</scope>
</reference>
<keyword evidence="2" id="KW-1185">Reference proteome</keyword>
<gene>
    <name evidence="1" type="ORF">Tco_1091576</name>
</gene>